<feature type="region of interest" description="Disordered" evidence="1">
    <location>
        <begin position="1"/>
        <end position="48"/>
    </location>
</feature>
<organism evidence="2 3">
    <name type="scientific">Amblyomma americanum</name>
    <name type="common">Lone star tick</name>
    <dbReference type="NCBI Taxonomy" id="6943"/>
    <lineage>
        <taxon>Eukaryota</taxon>
        <taxon>Metazoa</taxon>
        <taxon>Ecdysozoa</taxon>
        <taxon>Arthropoda</taxon>
        <taxon>Chelicerata</taxon>
        <taxon>Arachnida</taxon>
        <taxon>Acari</taxon>
        <taxon>Parasitiformes</taxon>
        <taxon>Ixodida</taxon>
        <taxon>Ixodoidea</taxon>
        <taxon>Ixodidae</taxon>
        <taxon>Amblyomminae</taxon>
        <taxon>Amblyomma</taxon>
    </lineage>
</organism>
<evidence type="ECO:0000256" key="1">
    <source>
        <dbReference type="SAM" id="MobiDB-lite"/>
    </source>
</evidence>
<gene>
    <name evidence="2" type="ORF">V5799_001097</name>
</gene>
<feature type="compositionally biased region" description="Basic and acidic residues" evidence="1">
    <location>
        <begin position="21"/>
        <end position="48"/>
    </location>
</feature>
<protein>
    <submittedName>
        <fullName evidence="2">Uncharacterized protein</fullName>
    </submittedName>
</protein>
<dbReference type="AlphaFoldDB" id="A0AAQ4D162"/>
<reference evidence="2 3" key="1">
    <citation type="journal article" date="2023" name="Arcadia Sci">
        <title>De novo assembly of a long-read Amblyomma americanum tick genome.</title>
        <authorList>
            <person name="Chou S."/>
            <person name="Poskanzer K.E."/>
            <person name="Rollins M."/>
            <person name="Thuy-Boun P.S."/>
        </authorList>
    </citation>
    <scope>NUCLEOTIDE SEQUENCE [LARGE SCALE GENOMIC DNA]</scope>
    <source>
        <strain evidence="2">F_SG_1</strain>
        <tissue evidence="2">Salivary glands</tissue>
    </source>
</reference>
<keyword evidence="3" id="KW-1185">Reference proteome</keyword>
<evidence type="ECO:0000313" key="2">
    <source>
        <dbReference type="EMBL" id="KAK8756202.1"/>
    </source>
</evidence>
<evidence type="ECO:0000313" key="3">
    <source>
        <dbReference type="Proteomes" id="UP001321473"/>
    </source>
</evidence>
<dbReference type="Proteomes" id="UP001321473">
    <property type="component" value="Unassembled WGS sequence"/>
</dbReference>
<accession>A0AAQ4D162</accession>
<name>A0AAQ4D162_AMBAM</name>
<proteinExistence type="predicted"/>
<sequence>MPPRAAADSAPVVGNLPTRLGKREEKIERRNAGNKEPRSAPQMLDRKELKAVYKHRKAATKRYADVARRRNCSDVNAASSFWVALFFVQTRSPRRFTEGLSRGETESRLRVFDLSEPSRKTAWATTASGLFRRDASPPAMRS</sequence>
<dbReference type="EMBL" id="JARKHS020036405">
    <property type="protein sequence ID" value="KAK8756202.1"/>
    <property type="molecule type" value="Genomic_DNA"/>
</dbReference>
<comment type="caution">
    <text evidence="2">The sequence shown here is derived from an EMBL/GenBank/DDBJ whole genome shotgun (WGS) entry which is preliminary data.</text>
</comment>